<evidence type="ECO:0000256" key="1">
    <source>
        <dbReference type="ARBA" id="ARBA00022729"/>
    </source>
</evidence>
<reference evidence="3" key="2">
    <citation type="submission" date="2021-03" db="UniProtKB">
        <authorList>
            <consortium name="EnsemblPlants"/>
        </authorList>
    </citation>
    <scope>IDENTIFICATION</scope>
</reference>
<dbReference type="OMA" id="CMEGFND"/>
<dbReference type="Pfam" id="PF04043">
    <property type="entry name" value="PMEI"/>
    <property type="match status" value="1"/>
</dbReference>
<dbReference type="AlphaFoldDB" id="A0A803LMT5"/>
<dbReference type="EnsemblPlants" id="AUR62016264-RA">
    <property type="protein sequence ID" value="AUR62016264-RA:cds"/>
    <property type="gene ID" value="AUR62016264"/>
</dbReference>
<dbReference type="CDD" id="cd15798">
    <property type="entry name" value="PMEI-like_3"/>
    <property type="match status" value="1"/>
</dbReference>
<organism evidence="3 4">
    <name type="scientific">Chenopodium quinoa</name>
    <name type="common">Quinoa</name>
    <dbReference type="NCBI Taxonomy" id="63459"/>
    <lineage>
        <taxon>Eukaryota</taxon>
        <taxon>Viridiplantae</taxon>
        <taxon>Streptophyta</taxon>
        <taxon>Embryophyta</taxon>
        <taxon>Tracheophyta</taxon>
        <taxon>Spermatophyta</taxon>
        <taxon>Magnoliopsida</taxon>
        <taxon>eudicotyledons</taxon>
        <taxon>Gunneridae</taxon>
        <taxon>Pentapetalae</taxon>
        <taxon>Caryophyllales</taxon>
        <taxon>Chenopodiaceae</taxon>
        <taxon>Chenopodioideae</taxon>
        <taxon>Atripliceae</taxon>
        <taxon>Chenopodium</taxon>
    </lineage>
</organism>
<dbReference type="Proteomes" id="UP000596660">
    <property type="component" value="Unplaced"/>
</dbReference>
<keyword evidence="4" id="KW-1185">Reference proteome</keyword>
<dbReference type="InterPro" id="IPR006501">
    <property type="entry name" value="Pectinesterase_inhib_dom"/>
</dbReference>
<dbReference type="PANTHER" id="PTHR31080:SF64">
    <property type="entry name" value="PLANT INVERTASE_PECTIN METHYLESTERASE INHIBITOR SUPERFAMILY PROTEIN"/>
    <property type="match status" value="1"/>
</dbReference>
<evidence type="ECO:0000313" key="4">
    <source>
        <dbReference type="Proteomes" id="UP000596660"/>
    </source>
</evidence>
<keyword evidence="1" id="KW-0732">Signal</keyword>
<name>A0A803LMT5_CHEQI</name>
<dbReference type="Gene3D" id="1.20.140.40">
    <property type="entry name" value="Invertase/pectin methylesterase inhibitor family protein"/>
    <property type="match status" value="1"/>
</dbReference>
<dbReference type="NCBIfam" id="TIGR01614">
    <property type="entry name" value="PME_inhib"/>
    <property type="match status" value="1"/>
</dbReference>
<feature type="domain" description="Pectinesterase inhibitor" evidence="2">
    <location>
        <begin position="2"/>
        <end position="130"/>
    </location>
</feature>
<dbReference type="PANTHER" id="PTHR31080">
    <property type="entry name" value="PECTINESTERASE INHIBITOR-LIKE"/>
    <property type="match status" value="1"/>
</dbReference>
<sequence length="138" mass="15317">MTLSRVVVNLIEANWTADYVTAIKNKISAKDVVVRDCVELTKGAVGLIRDSLDEMKMVLKSSGARRRNERGRRNIRFEMSNVQTWMSAAITNQDTCMEGFNDVQVGKKVDDEVSEKVGYVVKLISNALSLVNSFAADA</sequence>
<dbReference type="GO" id="GO:0004857">
    <property type="term" value="F:enzyme inhibitor activity"/>
    <property type="evidence" value="ECO:0007669"/>
    <property type="project" value="InterPro"/>
</dbReference>
<accession>A0A803LMT5</accession>
<dbReference type="Gramene" id="AUR62016264-RA">
    <property type="protein sequence ID" value="AUR62016264-RA:cds"/>
    <property type="gene ID" value="AUR62016264"/>
</dbReference>
<dbReference type="SUPFAM" id="SSF101148">
    <property type="entry name" value="Plant invertase/pectin methylesterase inhibitor"/>
    <property type="match status" value="1"/>
</dbReference>
<dbReference type="InterPro" id="IPR051955">
    <property type="entry name" value="PME_Inhibitor"/>
</dbReference>
<protein>
    <recommendedName>
        <fullName evidence="2">Pectinesterase inhibitor domain-containing protein</fullName>
    </recommendedName>
</protein>
<evidence type="ECO:0000313" key="3">
    <source>
        <dbReference type="EnsemblPlants" id="AUR62016264-RA:cds"/>
    </source>
</evidence>
<reference evidence="3" key="1">
    <citation type="journal article" date="2017" name="Nature">
        <title>The genome of Chenopodium quinoa.</title>
        <authorList>
            <person name="Jarvis D.E."/>
            <person name="Ho Y.S."/>
            <person name="Lightfoot D.J."/>
            <person name="Schmoeckel S.M."/>
            <person name="Li B."/>
            <person name="Borm T.J.A."/>
            <person name="Ohyanagi H."/>
            <person name="Mineta K."/>
            <person name="Michell C.T."/>
            <person name="Saber N."/>
            <person name="Kharbatia N.M."/>
            <person name="Rupper R.R."/>
            <person name="Sharp A.R."/>
            <person name="Dally N."/>
            <person name="Boughton B.A."/>
            <person name="Woo Y.H."/>
            <person name="Gao G."/>
            <person name="Schijlen E.G.W.M."/>
            <person name="Guo X."/>
            <person name="Momin A.A."/>
            <person name="Negrao S."/>
            <person name="Al-Babili S."/>
            <person name="Gehring C."/>
            <person name="Roessner U."/>
            <person name="Jung C."/>
            <person name="Murphy K."/>
            <person name="Arold S.T."/>
            <person name="Gojobori T."/>
            <person name="van der Linden C.G."/>
            <person name="van Loo E.N."/>
            <person name="Jellen E.N."/>
            <person name="Maughan P.J."/>
            <person name="Tester M."/>
        </authorList>
    </citation>
    <scope>NUCLEOTIDE SEQUENCE [LARGE SCALE GENOMIC DNA]</scope>
    <source>
        <strain evidence="3">cv. PI 614886</strain>
    </source>
</reference>
<evidence type="ECO:0000259" key="2">
    <source>
        <dbReference type="SMART" id="SM00856"/>
    </source>
</evidence>
<dbReference type="SMART" id="SM00856">
    <property type="entry name" value="PMEI"/>
    <property type="match status" value="1"/>
</dbReference>
<proteinExistence type="predicted"/>
<dbReference type="InterPro" id="IPR035513">
    <property type="entry name" value="Invertase/methylesterase_inhib"/>
</dbReference>